<organism evidence="5 9">
    <name type="scientific">Heterocephalus glaber</name>
    <name type="common">Naked mole rat</name>
    <dbReference type="NCBI Taxonomy" id="10181"/>
    <lineage>
        <taxon>Eukaryota</taxon>
        <taxon>Metazoa</taxon>
        <taxon>Chordata</taxon>
        <taxon>Craniata</taxon>
        <taxon>Vertebrata</taxon>
        <taxon>Euteleostomi</taxon>
        <taxon>Mammalia</taxon>
        <taxon>Eutheria</taxon>
        <taxon>Euarchontoglires</taxon>
        <taxon>Glires</taxon>
        <taxon>Rodentia</taxon>
        <taxon>Hystricomorpha</taxon>
        <taxon>Bathyergidae</taxon>
        <taxon>Heterocephalus</taxon>
    </lineage>
</organism>
<dbReference type="RefSeq" id="XP_021100915.1">
    <property type="nucleotide sequence ID" value="XM_021245256.1"/>
</dbReference>
<dbReference type="GO" id="GO:0005634">
    <property type="term" value="C:nucleus"/>
    <property type="evidence" value="ECO:0007669"/>
    <property type="project" value="UniProtKB-ARBA"/>
</dbReference>
<evidence type="ECO:0000259" key="4">
    <source>
        <dbReference type="Pfam" id="PF16564"/>
    </source>
</evidence>
<gene>
    <name evidence="6 7 8 9" type="primary">Mbd3l1</name>
</gene>
<reference evidence="6 7" key="1">
    <citation type="submission" date="2025-04" db="UniProtKB">
        <authorList>
            <consortium name="RefSeq"/>
        </authorList>
    </citation>
    <scope>IDENTIFICATION</scope>
</reference>
<dbReference type="RefSeq" id="XP_021100914.1">
    <property type="nucleotide sequence ID" value="XM_021245255.1"/>
</dbReference>
<feature type="domain" description="Methyl-CpG-binding" evidence="4">
    <location>
        <begin position="7"/>
        <end position="77"/>
    </location>
</feature>
<proteinExistence type="predicted"/>
<dbReference type="RefSeq" id="XP_021100916.1">
    <property type="nucleotide sequence ID" value="XM_021245257.1"/>
</dbReference>
<feature type="region of interest" description="Disordered" evidence="2">
    <location>
        <begin position="1"/>
        <end position="21"/>
    </location>
</feature>
<evidence type="ECO:0000313" key="5">
    <source>
        <dbReference type="Proteomes" id="UP000694906"/>
    </source>
</evidence>
<sequence length="191" mass="20923">MMAKISQRKQRDCVNQSKPKSGLSISIPLRMSSYAFQRPVTRITSHPDNEVRYHQWEANLDKPQQVCLYKRLQGLQASSSIGELLSTLDLAKTLRTLVPSCTSASLSEALAGGVRSSSLPGLGLSSHAVEMIPGMGLGVPQLLCEQFLVTEEDIKKQERKVETARERLAIALIAHRLASEGETVKGPQKVS</sequence>
<evidence type="ECO:0000313" key="8">
    <source>
        <dbReference type="RefSeq" id="XP_021100915.1"/>
    </source>
</evidence>
<dbReference type="GeneID" id="110345946"/>
<accession>A0AAX6RUH5</accession>
<evidence type="ECO:0000259" key="3">
    <source>
        <dbReference type="Pfam" id="PF14048"/>
    </source>
</evidence>
<name>A0AAX6RUH5_HETGA</name>
<dbReference type="RefSeq" id="XP_021100913.1">
    <property type="nucleotide sequence ID" value="XM_021245254.1"/>
</dbReference>
<evidence type="ECO:0000256" key="1">
    <source>
        <dbReference type="SAM" id="Coils"/>
    </source>
</evidence>
<keyword evidence="1" id="KW-0175">Coiled coil</keyword>
<dbReference type="Pfam" id="PF16564">
    <property type="entry name" value="MBDa"/>
    <property type="match status" value="1"/>
</dbReference>
<dbReference type="CTD" id="85509"/>
<dbReference type="Proteomes" id="UP000694906">
    <property type="component" value="Unplaced"/>
</dbReference>
<dbReference type="InterPro" id="IPR025884">
    <property type="entry name" value="MeCpG-bd_2/3_C_dom"/>
</dbReference>
<protein>
    <submittedName>
        <fullName evidence="6 7">Methyl-CpG-binding domain protein 3-like 1</fullName>
    </submittedName>
</protein>
<evidence type="ECO:0000256" key="2">
    <source>
        <dbReference type="SAM" id="MobiDB-lite"/>
    </source>
</evidence>
<evidence type="ECO:0000313" key="7">
    <source>
        <dbReference type="RefSeq" id="XP_021100914.1"/>
    </source>
</evidence>
<feature type="coiled-coil region" evidence="1">
    <location>
        <begin position="147"/>
        <end position="174"/>
    </location>
</feature>
<dbReference type="AlphaFoldDB" id="A0AAX6RUH5"/>
<dbReference type="Pfam" id="PF14048">
    <property type="entry name" value="MBD_C"/>
    <property type="match status" value="1"/>
</dbReference>
<evidence type="ECO:0000313" key="6">
    <source>
        <dbReference type="RefSeq" id="XP_021100913.1"/>
    </source>
</evidence>
<evidence type="ECO:0000313" key="9">
    <source>
        <dbReference type="RefSeq" id="XP_021100916.1"/>
    </source>
</evidence>
<feature type="domain" description="Methyl-CpG binding protein 2/3 C-terminal" evidence="3">
    <location>
        <begin position="82"/>
        <end position="172"/>
    </location>
</feature>
<keyword evidence="5" id="KW-1185">Reference proteome</keyword>
<dbReference type="InterPro" id="IPR032343">
    <property type="entry name" value="MBD2/MBD3_p55-bd"/>
</dbReference>